<dbReference type="EMBL" id="SWDB01000029">
    <property type="protein sequence ID" value="TKB44404.1"/>
    <property type="molecule type" value="Genomic_DNA"/>
</dbReference>
<protein>
    <submittedName>
        <fullName evidence="1">Uncharacterized protein</fullName>
    </submittedName>
</protein>
<dbReference type="OrthoDB" id="6313889at2"/>
<gene>
    <name evidence="1" type="ORF">E8M12_12180</name>
</gene>
<evidence type="ECO:0000313" key="1">
    <source>
        <dbReference type="EMBL" id="TKB44404.1"/>
    </source>
</evidence>
<name>A0A4U1B3B3_9GAMM</name>
<dbReference type="Proteomes" id="UP000307999">
    <property type="component" value="Unassembled WGS sequence"/>
</dbReference>
<sequence>MKTPIAKNFSKPARILVVVFLFIASMPIWFSTALDLALRKFPHNPALQELGWRLEHPLAQKATFYRLQPGSRQWLHLGRKLGEDDGDVALMLYQFFSSSQPRQANLWLKKAITLGNPQAYEIQVRRLIDSNQLDKAHRLIESIANAPESYWSLKLQIALELEQGSDVLEAINHLSETAPTHLMLAEVEKFSITDYWQQQKLRAGALAATRSCPTSVQFYASSLNQLNRISRLQELLNNEPFFAREFCFYSPRYVPKSVLGCSDDSDLRLECDVDSLADTYLRSTADYVGIIAENGRANVNNGILYLDVQDDIQVFKHELMHLVGFIDEYSLPGEHQVCQVDKFAAIAKNIVVSAGKNQQFESEQQAREQLFDTIPWSALIKDSTPVTQVVDGVRVLGTPSDYQGEVGLFAAQTCDNHYSQGYKPTYRWGLMRYNSLALSEVYQRIHRLNRNRFAMQKFIEHAAR</sequence>
<reference evidence="1 2" key="1">
    <citation type="submission" date="2019-04" db="EMBL/GenBank/DDBJ databases">
        <title>Thalassotalea guangxiensis sp. nov., isolated from sediment of the coastal wetland.</title>
        <authorList>
            <person name="Zheng S."/>
            <person name="Zhang D."/>
        </authorList>
    </citation>
    <scope>NUCLEOTIDE SEQUENCE [LARGE SCALE GENOMIC DNA]</scope>
    <source>
        <strain evidence="1 2">ZS-4</strain>
    </source>
</reference>
<comment type="caution">
    <text evidence="1">The sequence shown here is derived from an EMBL/GenBank/DDBJ whole genome shotgun (WGS) entry which is preliminary data.</text>
</comment>
<keyword evidence="2" id="KW-1185">Reference proteome</keyword>
<accession>A0A4U1B3B3</accession>
<dbReference type="RefSeq" id="WP_136736421.1">
    <property type="nucleotide sequence ID" value="NZ_SWDB01000029.1"/>
</dbReference>
<dbReference type="AlphaFoldDB" id="A0A4U1B3B3"/>
<organism evidence="1 2">
    <name type="scientific">Thalassotalea mangrovi</name>
    <dbReference type="NCBI Taxonomy" id="2572245"/>
    <lineage>
        <taxon>Bacteria</taxon>
        <taxon>Pseudomonadati</taxon>
        <taxon>Pseudomonadota</taxon>
        <taxon>Gammaproteobacteria</taxon>
        <taxon>Alteromonadales</taxon>
        <taxon>Colwelliaceae</taxon>
        <taxon>Thalassotalea</taxon>
    </lineage>
</organism>
<proteinExistence type="predicted"/>
<evidence type="ECO:0000313" key="2">
    <source>
        <dbReference type="Proteomes" id="UP000307999"/>
    </source>
</evidence>